<reference evidence="2" key="1">
    <citation type="submission" date="2020-02" db="EMBL/GenBank/DDBJ databases">
        <authorList>
            <person name="Meier V. D."/>
        </authorList>
    </citation>
    <scope>NUCLEOTIDE SEQUENCE</scope>
    <source>
        <strain evidence="2">AVDCRST_MAG16</strain>
    </source>
</reference>
<sequence>MTPAPAASLHLPSLLGADVTGLRRMKRRATGLLVLAALVFLGSFALPDTTATGYLRAAAEAGMIGGLADWFAVTALFRHPLGLRIPHTALVPRKKDELATKLGEFVTGNFLTPDAVAAQLAEARLVPRTAERLAEPETARRVGVELSTAVAAALDALDARALTDSVLELARRDLDRRSYTPVLGQFLARAVEGQGQTPLVDVCVTRLRMHLVHERDTLRPLLKGYLEAQGSLFWLFTTDARVDTLLLRAVELLGEVEQDPGHPARRWLDGLLASLADDLRYNAETARRVDARLRALVEDPHLQSLLHAVLVDVAASVRASLDDLDGGLQARLAALVGGAARRVLDDEALQTRIEERLQSAVRYAVAHYGGTVVALISRTVQGWEARDASARIEAAVGRDLQFIRINGTVVGALAGLALHAVAELVG</sequence>
<dbReference type="PANTHER" id="PTHR38442">
    <property type="entry name" value="INNER MEMBRANE PROTEIN-RELATED"/>
    <property type="match status" value="1"/>
</dbReference>
<gene>
    <name evidence="2" type="ORF">AVDCRST_MAG16-2177</name>
</gene>
<name>A0A6J4M388_9ACTN</name>
<dbReference type="AlphaFoldDB" id="A0A6J4M388"/>
<accession>A0A6J4M388</accession>
<proteinExistence type="predicted"/>
<evidence type="ECO:0000313" key="2">
    <source>
        <dbReference type="EMBL" id="CAA9347847.1"/>
    </source>
</evidence>
<keyword evidence="1" id="KW-1133">Transmembrane helix</keyword>
<keyword evidence="1" id="KW-0472">Membrane</keyword>
<organism evidence="2">
    <name type="scientific">uncultured Frankineae bacterium</name>
    <dbReference type="NCBI Taxonomy" id="437475"/>
    <lineage>
        <taxon>Bacteria</taxon>
        <taxon>Bacillati</taxon>
        <taxon>Actinomycetota</taxon>
        <taxon>Actinomycetes</taxon>
        <taxon>Frankiales</taxon>
        <taxon>environmental samples</taxon>
    </lineage>
</organism>
<feature type="transmembrane region" description="Helical" evidence="1">
    <location>
        <begin position="29"/>
        <end position="46"/>
    </location>
</feature>
<evidence type="ECO:0000256" key="1">
    <source>
        <dbReference type="SAM" id="Phobius"/>
    </source>
</evidence>
<dbReference type="EMBL" id="CADCUE010000202">
    <property type="protein sequence ID" value="CAA9347847.1"/>
    <property type="molecule type" value="Genomic_DNA"/>
</dbReference>
<evidence type="ECO:0008006" key="3">
    <source>
        <dbReference type="Google" id="ProtNLM"/>
    </source>
</evidence>
<dbReference type="Pfam" id="PF04286">
    <property type="entry name" value="DUF445"/>
    <property type="match status" value="1"/>
</dbReference>
<protein>
    <recommendedName>
        <fullName evidence="3">Membrane protein STY4873</fullName>
    </recommendedName>
</protein>
<keyword evidence="1" id="KW-0812">Transmembrane</keyword>
<dbReference type="PANTHER" id="PTHR38442:SF1">
    <property type="entry name" value="INNER MEMBRANE PROTEIN"/>
    <property type="match status" value="1"/>
</dbReference>
<dbReference type="InterPro" id="IPR007383">
    <property type="entry name" value="DUF445"/>
</dbReference>
<dbReference type="GO" id="GO:0005886">
    <property type="term" value="C:plasma membrane"/>
    <property type="evidence" value="ECO:0007669"/>
    <property type="project" value="TreeGrafter"/>
</dbReference>